<dbReference type="Proteomes" id="UP000054532">
    <property type="component" value="Unassembled WGS sequence"/>
</dbReference>
<proteinExistence type="predicted"/>
<dbReference type="AlphaFoldDB" id="W2MLI4"/>
<feature type="region of interest" description="Disordered" evidence="1">
    <location>
        <begin position="107"/>
        <end position="326"/>
    </location>
</feature>
<sequence>GWDAATLILERSTVRSKRHGKRSSEGNAERTPTLPNRATRKERGGERERLQKEHKDFLAGERDQDVSFDRELAPTLPTRRPALHRPPPLGKDFAYLQAQKRLISQQHRAVAAKTVAGSGRKAPVARKTKEQDEDYVPDEEEDLTPPRKKQKGARSTEAKKKVVKKTAVAKTKKTAAGTKKAAPKKPRNSTNAKAKEKEAKTAAAVKRCLASAAAEVEGAAAHKAARERLNNQASKSTDAANTTDDIASALTARMATTHQSDPVLHDQYPTSQEQDYTTFQRDTSTEDLLEIREPSDERAQPNAPVAELPEDESISTGTTGSGFLDSDCEDTEAEICFLDDDDELERARSETTSVNTADESSFLSDGEAESNHDDDADSNDQDCAESLADSHSTRVKCVTEARNGSFREGSQQYGRNASKWVDTKYVLFVFS</sequence>
<feature type="region of interest" description="Disordered" evidence="1">
    <location>
        <begin position="1"/>
        <end position="92"/>
    </location>
</feature>
<dbReference type="EMBL" id="KI695159">
    <property type="protein sequence ID" value="ETM37206.1"/>
    <property type="molecule type" value="Genomic_DNA"/>
</dbReference>
<feature type="compositionally biased region" description="Basic and acidic residues" evidence="1">
    <location>
        <begin position="39"/>
        <end position="72"/>
    </location>
</feature>
<feature type="compositionally biased region" description="Low complexity" evidence="1">
    <location>
        <begin position="165"/>
        <end position="180"/>
    </location>
</feature>
<feature type="compositionally biased region" description="Acidic residues" evidence="1">
    <location>
        <begin position="366"/>
        <end position="383"/>
    </location>
</feature>
<feature type="compositionally biased region" description="Polar residues" evidence="1">
    <location>
        <begin position="230"/>
        <end position="245"/>
    </location>
</feature>
<feature type="compositionally biased region" description="Low complexity" evidence="1">
    <location>
        <begin position="201"/>
        <end position="222"/>
    </location>
</feature>
<gene>
    <name evidence="2" type="ORF">L914_16219</name>
</gene>
<feature type="compositionally biased region" description="Basic and acidic residues" evidence="1">
    <location>
        <begin position="289"/>
        <end position="299"/>
    </location>
</feature>
<organism evidence="2">
    <name type="scientific">Phytophthora nicotianae</name>
    <name type="common">Potato buckeye rot agent</name>
    <name type="synonym">Phytophthora parasitica</name>
    <dbReference type="NCBI Taxonomy" id="4792"/>
    <lineage>
        <taxon>Eukaryota</taxon>
        <taxon>Sar</taxon>
        <taxon>Stramenopiles</taxon>
        <taxon>Oomycota</taxon>
        <taxon>Peronosporomycetes</taxon>
        <taxon>Peronosporales</taxon>
        <taxon>Peronosporaceae</taxon>
        <taxon>Phytophthora</taxon>
    </lineage>
</organism>
<feature type="compositionally biased region" description="Acidic residues" evidence="1">
    <location>
        <begin position="131"/>
        <end position="143"/>
    </location>
</feature>
<evidence type="ECO:0000313" key="2">
    <source>
        <dbReference type="EMBL" id="ETM37206.1"/>
    </source>
</evidence>
<name>W2MLI4_PHYNI</name>
<feature type="region of interest" description="Disordered" evidence="1">
    <location>
        <begin position="339"/>
        <end position="394"/>
    </location>
</feature>
<accession>W2MLI4</accession>
<dbReference type="VEuPathDB" id="FungiDB:PPTG_16248"/>
<feature type="compositionally biased region" description="Polar residues" evidence="1">
    <location>
        <begin position="268"/>
        <end position="282"/>
    </location>
</feature>
<feature type="non-terminal residue" evidence="2">
    <location>
        <position position="1"/>
    </location>
</feature>
<feature type="compositionally biased region" description="Polar residues" evidence="1">
    <location>
        <begin position="350"/>
        <end position="363"/>
    </location>
</feature>
<protein>
    <submittedName>
        <fullName evidence="2">Uncharacterized protein</fullName>
    </submittedName>
</protein>
<reference evidence="2" key="1">
    <citation type="submission" date="2013-11" db="EMBL/GenBank/DDBJ databases">
        <title>The Genome Sequence of Phytophthora parasitica IAC_01/95.</title>
        <authorList>
            <consortium name="The Broad Institute Genomics Platform"/>
            <person name="Russ C."/>
            <person name="Tyler B."/>
            <person name="Panabieres F."/>
            <person name="Shan W."/>
            <person name="Tripathy S."/>
            <person name="Grunwald N."/>
            <person name="Machado M."/>
            <person name="Johnson C.S."/>
            <person name="Arredondo F."/>
            <person name="Hong C."/>
            <person name="Coffey M."/>
            <person name="Young S.K."/>
            <person name="Zeng Q."/>
            <person name="Gargeya S."/>
            <person name="Fitzgerald M."/>
            <person name="Abouelleil A."/>
            <person name="Alvarado L."/>
            <person name="Chapman S.B."/>
            <person name="Gainer-Dewar J."/>
            <person name="Goldberg J."/>
            <person name="Griggs A."/>
            <person name="Gujja S."/>
            <person name="Hansen M."/>
            <person name="Howarth C."/>
            <person name="Imamovic A."/>
            <person name="Ireland A."/>
            <person name="Larimer J."/>
            <person name="McCowan C."/>
            <person name="Murphy C."/>
            <person name="Pearson M."/>
            <person name="Poon T.W."/>
            <person name="Priest M."/>
            <person name="Roberts A."/>
            <person name="Saif S."/>
            <person name="Shea T."/>
            <person name="Sykes S."/>
            <person name="Wortman J."/>
            <person name="Nusbaum C."/>
            <person name="Birren B."/>
        </authorList>
    </citation>
    <scope>NUCLEOTIDE SEQUENCE [LARGE SCALE GENOMIC DNA]</scope>
    <source>
        <strain evidence="2">IAC_01/95</strain>
    </source>
</reference>
<evidence type="ECO:0000256" key="1">
    <source>
        <dbReference type="SAM" id="MobiDB-lite"/>
    </source>
</evidence>